<accession>E8RMP5</accession>
<dbReference type="Gene3D" id="3.40.50.720">
    <property type="entry name" value="NAD(P)-binding Rossmann-like Domain"/>
    <property type="match status" value="1"/>
</dbReference>
<sequence length="257" mass="28346">MSTALIGYTGFVGGTLLRTRDYDETYNSSNIADIKGRHFSSVICAGAKAVKWQANKDPSGDLAGINTLIEAIDQIETDHFVLVSTVDVYGNPVGVSEADIPAEEGLHAYGLNRRVLEKFVATRFSSHSIIRLPGLFGTGLRKNLIFDLLTDNLVDQINPSGRLQWYPMRRFAEDIDQIVASRQPLVNIAVEPILTNEIAAQFFPEAAIGEAKEPAPNYDMQTQYADVLEGQGRYHLTKSQVLEELGLYIEGEKRGAK</sequence>
<evidence type="ECO:0000313" key="2">
    <source>
        <dbReference type="Proteomes" id="UP000001492"/>
    </source>
</evidence>
<dbReference type="InterPro" id="IPR036291">
    <property type="entry name" value="NAD(P)-bd_dom_sf"/>
</dbReference>
<gene>
    <name evidence="1" type="ordered locus">Astex_2271</name>
</gene>
<keyword evidence="2" id="KW-1185">Reference proteome</keyword>
<evidence type="ECO:0008006" key="3">
    <source>
        <dbReference type="Google" id="ProtNLM"/>
    </source>
</evidence>
<dbReference type="RefSeq" id="WP_013479754.1">
    <property type="nucleotide sequence ID" value="NC_014816.1"/>
</dbReference>
<dbReference type="HOGENOM" id="CLU_091335_0_0_5"/>
<protein>
    <recommendedName>
        <fullName evidence="3">NAD-dependent epimerase/dehydratase</fullName>
    </recommendedName>
</protein>
<evidence type="ECO:0000313" key="1">
    <source>
        <dbReference type="EMBL" id="ADU13926.1"/>
    </source>
</evidence>
<dbReference type="STRING" id="573065.Astex_2271"/>
<dbReference type="EMBL" id="CP002395">
    <property type="protein sequence ID" value="ADU13926.1"/>
    <property type="molecule type" value="Genomic_DNA"/>
</dbReference>
<dbReference type="OrthoDB" id="9812470at2"/>
<dbReference type="KEGG" id="aex:Astex_2271"/>
<proteinExistence type="predicted"/>
<dbReference type="eggNOG" id="COG0451">
    <property type="taxonomic scope" value="Bacteria"/>
</dbReference>
<dbReference type="SUPFAM" id="SSF51735">
    <property type="entry name" value="NAD(P)-binding Rossmann-fold domains"/>
    <property type="match status" value="1"/>
</dbReference>
<dbReference type="AlphaFoldDB" id="E8RMP5"/>
<name>E8RMP5_ASTEC</name>
<organism evidence="1 2">
    <name type="scientific">Asticcacaulis excentricus (strain ATCC 15261 / DSM 4724 / KCTC 12464 / NCIMB 9791 / VKM B-1370 / CB 48)</name>
    <dbReference type="NCBI Taxonomy" id="573065"/>
    <lineage>
        <taxon>Bacteria</taxon>
        <taxon>Pseudomonadati</taxon>
        <taxon>Pseudomonadota</taxon>
        <taxon>Alphaproteobacteria</taxon>
        <taxon>Caulobacterales</taxon>
        <taxon>Caulobacteraceae</taxon>
        <taxon>Asticcacaulis</taxon>
    </lineage>
</organism>
<dbReference type="Proteomes" id="UP000001492">
    <property type="component" value="Chromosome 1"/>
</dbReference>
<reference evidence="2" key="1">
    <citation type="submission" date="2010-12" db="EMBL/GenBank/DDBJ databases">
        <title>Complete sequence of chromosome 1 of Asticcacaulis excentricus CB 48.</title>
        <authorList>
            <consortium name="US DOE Joint Genome Institute"/>
            <person name="Lucas S."/>
            <person name="Copeland A."/>
            <person name="Lapidus A."/>
            <person name="Cheng J.-F."/>
            <person name="Bruce D."/>
            <person name="Goodwin L."/>
            <person name="Pitluck S."/>
            <person name="Teshima H."/>
            <person name="Davenport K."/>
            <person name="Detter J.C."/>
            <person name="Han C."/>
            <person name="Tapia R."/>
            <person name="Land M."/>
            <person name="Hauser L."/>
            <person name="Jeffries C."/>
            <person name="Kyrpides N."/>
            <person name="Ivanova N."/>
            <person name="Ovchinnikova G."/>
            <person name="Brun Y.V."/>
            <person name="Woyke T."/>
        </authorList>
    </citation>
    <scope>NUCLEOTIDE SEQUENCE [LARGE SCALE GENOMIC DNA]</scope>
    <source>
        <strain evidence="2">ATCC 15261 / DSM 4724 / KCTC 12464 / NCIMB 9791 / VKM B-1370 / CB 48</strain>
    </source>
</reference>